<sequence>MVFTKLQEDQLRWVKTLNLLAQQSGIHSILVMQSHPETMEVIFANDQPVYRVGDRGPKSVQAGCHKLYCEQVVNTQQELLVMDASIDPQWQGNEDWVKFGLGTYLGFPLFYGDQVVGTVCALHDKPYDFYQGDPAAYEQLTKLKQQLEQSMLGD</sequence>
<reference evidence="2 3" key="1">
    <citation type="submission" date="2018-06" db="EMBL/GenBank/DDBJ databases">
        <authorList>
            <consortium name="Pathogen Informatics"/>
            <person name="Doyle S."/>
        </authorList>
    </citation>
    <scope>NUCLEOTIDE SEQUENCE [LARGE SCALE GENOMIC DNA]</scope>
    <source>
        <strain evidence="2 3">NCTC11647</strain>
    </source>
</reference>
<dbReference type="OrthoDB" id="9813903at2"/>
<dbReference type="AlphaFoldDB" id="A0A2T3QNK5"/>
<dbReference type="InterPro" id="IPR003018">
    <property type="entry name" value="GAF"/>
</dbReference>
<feature type="domain" description="GAF" evidence="1">
    <location>
        <begin position="16"/>
        <end position="149"/>
    </location>
</feature>
<dbReference type="EMBL" id="UATL01000001">
    <property type="protein sequence ID" value="SPY28633.1"/>
    <property type="molecule type" value="Genomic_DNA"/>
</dbReference>
<protein>
    <recommendedName>
        <fullName evidence="1">GAF domain-containing protein</fullName>
    </recommendedName>
</protein>
<accession>A0A2T3QNK5</accession>
<evidence type="ECO:0000313" key="2">
    <source>
        <dbReference type="EMBL" id="SPY28633.1"/>
    </source>
</evidence>
<organism evidence="2 3">
    <name type="scientific">Photobacterium damselae</name>
    <dbReference type="NCBI Taxonomy" id="38293"/>
    <lineage>
        <taxon>Bacteria</taxon>
        <taxon>Pseudomonadati</taxon>
        <taxon>Pseudomonadota</taxon>
        <taxon>Gammaproteobacteria</taxon>
        <taxon>Vibrionales</taxon>
        <taxon>Vibrionaceae</taxon>
        <taxon>Photobacterium</taxon>
    </lineage>
</organism>
<evidence type="ECO:0000259" key="1">
    <source>
        <dbReference type="Pfam" id="PF01590"/>
    </source>
</evidence>
<proteinExistence type="predicted"/>
<gene>
    <name evidence="2" type="ORF">NCTC11647_01731</name>
</gene>
<dbReference type="Gene3D" id="3.30.450.40">
    <property type="match status" value="1"/>
</dbReference>
<dbReference type="RefSeq" id="WP_036763558.1">
    <property type="nucleotide sequence ID" value="NZ_CP073684.1"/>
</dbReference>
<dbReference type="SUPFAM" id="SSF55781">
    <property type="entry name" value="GAF domain-like"/>
    <property type="match status" value="1"/>
</dbReference>
<dbReference type="Pfam" id="PF01590">
    <property type="entry name" value="GAF"/>
    <property type="match status" value="1"/>
</dbReference>
<dbReference type="InterPro" id="IPR029016">
    <property type="entry name" value="GAF-like_dom_sf"/>
</dbReference>
<name>A0A2T3QNK5_PHODM</name>
<evidence type="ECO:0000313" key="3">
    <source>
        <dbReference type="Proteomes" id="UP000251647"/>
    </source>
</evidence>
<dbReference type="Proteomes" id="UP000251647">
    <property type="component" value="Unassembled WGS sequence"/>
</dbReference>